<name>A0A2K1QIQ8_9PEZI</name>
<feature type="compositionally biased region" description="Basic residues" evidence="1">
    <location>
        <begin position="476"/>
        <end position="485"/>
    </location>
</feature>
<evidence type="ECO:0000313" key="2">
    <source>
        <dbReference type="EMBL" id="PNS14780.1"/>
    </source>
</evidence>
<feature type="region of interest" description="Disordered" evidence="1">
    <location>
        <begin position="623"/>
        <end position="726"/>
    </location>
</feature>
<evidence type="ECO:0000313" key="3">
    <source>
        <dbReference type="Proteomes" id="UP000243797"/>
    </source>
</evidence>
<feature type="region of interest" description="Disordered" evidence="1">
    <location>
        <begin position="732"/>
        <end position="751"/>
    </location>
</feature>
<comment type="caution">
    <text evidence="2">The sequence shown here is derived from an EMBL/GenBank/DDBJ whole genome shotgun (WGS) entry which is preliminary data.</text>
</comment>
<feature type="compositionally biased region" description="Basic and acidic residues" evidence="1">
    <location>
        <begin position="29"/>
        <end position="39"/>
    </location>
</feature>
<feature type="compositionally biased region" description="Basic and acidic residues" evidence="1">
    <location>
        <begin position="135"/>
        <end position="147"/>
    </location>
</feature>
<feature type="compositionally biased region" description="Low complexity" evidence="1">
    <location>
        <begin position="504"/>
        <end position="517"/>
    </location>
</feature>
<feature type="compositionally biased region" description="Polar residues" evidence="1">
    <location>
        <begin position="394"/>
        <end position="419"/>
    </location>
</feature>
<proteinExistence type="predicted"/>
<feature type="compositionally biased region" description="Polar residues" evidence="1">
    <location>
        <begin position="292"/>
        <end position="304"/>
    </location>
</feature>
<feature type="region of interest" description="Disordered" evidence="1">
    <location>
        <begin position="224"/>
        <end position="451"/>
    </location>
</feature>
<dbReference type="OrthoDB" id="3832538at2759"/>
<feature type="region of interest" description="Disordered" evidence="1">
    <location>
        <begin position="135"/>
        <end position="155"/>
    </location>
</feature>
<feature type="compositionally biased region" description="Pro residues" evidence="1">
    <location>
        <begin position="256"/>
        <end position="266"/>
    </location>
</feature>
<keyword evidence="3" id="KW-1185">Reference proteome</keyword>
<dbReference type="InParanoid" id="A0A2K1QIQ8"/>
<feature type="region of interest" description="Disordered" evidence="1">
    <location>
        <begin position="1"/>
        <end position="51"/>
    </location>
</feature>
<dbReference type="Proteomes" id="UP000243797">
    <property type="component" value="Unassembled WGS sequence"/>
</dbReference>
<evidence type="ECO:0000256" key="1">
    <source>
        <dbReference type="SAM" id="MobiDB-lite"/>
    </source>
</evidence>
<feature type="region of interest" description="Disordered" evidence="1">
    <location>
        <begin position="473"/>
        <end position="611"/>
    </location>
</feature>
<feature type="compositionally biased region" description="Low complexity" evidence="1">
    <location>
        <begin position="429"/>
        <end position="442"/>
    </location>
</feature>
<feature type="compositionally biased region" description="Basic and acidic residues" evidence="1">
    <location>
        <begin position="269"/>
        <end position="291"/>
    </location>
</feature>
<feature type="compositionally biased region" description="Gly residues" evidence="1">
    <location>
        <begin position="703"/>
        <end position="723"/>
    </location>
</feature>
<feature type="compositionally biased region" description="Pro residues" evidence="1">
    <location>
        <begin position="630"/>
        <end position="641"/>
    </location>
</feature>
<dbReference type="EMBL" id="NKHZ01000081">
    <property type="protein sequence ID" value="PNS14780.1"/>
    <property type="molecule type" value="Genomic_DNA"/>
</dbReference>
<organism evidence="2 3">
    <name type="scientific">Sphaceloma murrayae</name>
    <dbReference type="NCBI Taxonomy" id="2082308"/>
    <lineage>
        <taxon>Eukaryota</taxon>
        <taxon>Fungi</taxon>
        <taxon>Dikarya</taxon>
        <taxon>Ascomycota</taxon>
        <taxon>Pezizomycotina</taxon>
        <taxon>Dothideomycetes</taxon>
        <taxon>Dothideomycetidae</taxon>
        <taxon>Myriangiales</taxon>
        <taxon>Elsinoaceae</taxon>
        <taxon>Sphaceloma</taxon>
    </lineage>
</organism>
<sequence length="925" mass="97627">MYFGPTGMAVDPVILPAPASKHTHPASKRRSDPFSDHSSEQASLWSGSGDPFIDELQAKRRLTTISADDEDLVRDMNTSTSLLVLPAKNPSYQLAYFLKTTGPPLPPPEKAKRHQRTTSMPKGFWRFKTKDKRSAEALPRSKSEGQKLRGINELPELDERLPASVEARVSKSGKKYYQIASAESSEAAEDSEFVPTIGSDIIDSRVSISFSEALDEWSNLVPELQTERVDEQPEHRDRTASGSTIRIITQHDDVPVRPPASSPPSPTCDCEHDLHGEKTGERPSVRFERVDTTTPLQSNPRSPCSASSEPISAVPPVPPVSPTMAKSLSTRQKRLSTDTLGRVANQTGKPPNALRQVAFPKAHRRNNSQKSVSPGPPPPKSPLRINRAAGSIDWNLTGNPTQPSSPDKASPVPSSTGTFKSVGYHELPTSKSQSSTGSSGSSEPAIATGRQWIVQSKTKANDVPVIDVHVAAPSPRPRRTLRRARAGSSKMTNNSINKRMSLHQTSQSATITASSTSVRSETEQNAFHFPSNPIIRPLPSSGPPFNPKHRKPRPLSIASTSSSKRRDISIPVRHSSHPRPRNARMLPHPLSRRHSRLPTTPPPSSPLTSLEAKGQDIQTISPMTINAGLPSPPPKRSLPPTPDEKRLAAKTGGARTKDTYGDSGRSHETTDDSPRRRIPRPLTIDRVVDEFPSPPSSARSGATQGGGDGGGGESPLNPGGGRGSAHHIVRHLSSRGVPPPTSKFSLARGGRGVSALSGSAPLVVGDGANQAVLVAMQARLDAVERHSRLVEAALMAVLKKDAQAGAGAGAGPGCVGCDHAARGVSAGCGSASVSASVSGAASASVSGAGTGAGKGVAVVPGSTDVADGRSSAIASSDKEVVDRLLGSDGTARRASDAASVGSQKSALDAYMRARGMMDTSGISFD</sequence>
<accession>A0A2K1QIQ8</accession>
<dbReference type="AlphaFoldDB" id="A0A2K1QIQ8"/>
<reference evidence="2 3" key="1">
    <citation type="submission" date="2017-06" db="EMBL/GenBank/DDBJ databases">
        <title>Draft genome sequence of a variant of Elsinoe murrayae.</title>
        <authorList>
            <person name="Cheng Q."/>
        </authorList>
    </citation>
    <scope>NUCLEOTIDE SEQUENCE [LARGE SCALE GENOMIC DNA]</scope>
    <source>
        <strain evidence="2 3">CQ-2017a</strain>
    </source>
</reference>
<feature type="compositionally biased region" description="Basic and acidic residues" evidence="1">
    <location>
        <begin position="655"/>
        <end position="675"/>
    </location>
</feature>
<gene>
    <name evidence="2" type="ORF">CAC42_2009</name>
</gene>
<protein>
    <submittedName>
        <fullName evidence="2">Uncharacterized protein</fullName>
    </submittedName>
</protein>
<feature type="compositionally biased region" description="Basic and acidic residues" evidence="1">
    <location>
        <begin position="225"/>
        <end position="239"/>
    </location>
</feature>